<name>A0AA38PG26_9AGAR</name>
<evidence type="ECO:0000313" key="2">
    <source>
        <dbReference type="EMBL" id="KAJ3842287.1"/>
    </source>
</evidence>
<dbReference type="Proteomes" id="UP001163846">
    <property type="component" value="Unassembled WGS sequence"/>
</dbReference>
<evidence type="ECO:0000256" key="1">
    <source>
        <dbReference type="SAM" id="SignalP"/>
    </source>
</evidence>
<evidence type="ECO:0000313" key="3">
    <source>
        <dbReference type="Proteomes" id="UP001163846"/>
    </source>
</evidence>
<comment type="caution">
    <text evidence="2">The sequence shown here is derived from an EMBL/GenBank/DDBJ whole genome shotgun (WGS) entry which is preliminary data.</text>
</comment>
<accession>A0AA38PG26</accession>
<sequence>MRLNFIRLVAIVLCAVPAVYSSPPEGGPTTVHATINPPFGVDGGHVDQVFRNSLQLILAKWVGHPSVILQLANGMTRKVEPHESVTISVLGIPEKLCNLPSDQCFIKIWAVTTHEHDHTLWYRWVTLHRYENGLNKIVADDVTYMYQI</sequence>
<proteinExistence type="predicted"/>
<dbReference type="EMBL" id="MU806010">
    <property type="protein sequence ID" value="KAJ3842287.1"/>
    <property type="molecule type" value="Genomic_DNA"/>
</dbReference>
<feature type="chain" id="PRO_5041225177" evidence="1">
    <location>
        <begin position="22"/>
        <end position="148"/>
    </location>
</feature>
<feature type="signal peptide" evidence="1">
    <location>
        <begin position="1"/>
        <end position="21"/>
    </location>
</feature>
<keyword evidence="1" id="KW-0732">Signal</keyword>
<protein>
    <submittedName>
        <fullName evidence="2">Uncharacterized protein</fullName>
    </submittedName>
</protein>
<gene>
    <name evidence="2" type="ORF">F5878DRAFT_607983</name>
</gene>
<dbReference type="AlphaFoldDB" id="A0AA38PG26"/>
<keyword evidence="3" id="KW-1185">Reference proteome</keyword>
<reference evidence="2" key="1">
    <citation type="submission" date="2022-08" db="EMBL/GenBank/DDBJ databases">
        <authorList>
            <consortium name="DOE Joint Genome Institute"/>
            <person name="Min B."/>
            <person name="Riley R."/>
            <person name="Sierra-Patev S."/>
            <person name="Naranjo-Ortiz M."/>
            <person name="Looney B."/>
            <person name="Konkel Z."/>
            <person name="Slot J.C."/>
            <person name="Sakamoto Y."/>
            <person name="Steenwyk J.L."/>
            <person name="Rokas A."/>
            <person name="Carro J."/>
            <person name="Camarero S."/>
            <person name="Ferreira P."/>
            <person name="Molpeceres G."/>
            <person name="Ruiz-Duenas F.J."/>
            <person name="Serrano A."/>
            <person name="Henrissat B."/>
            <person name="Drula E."/>
            <person name="Hughes K.W."/>
            <person name="Mata J.L."/>
            <person name="Ishikawa N.K."/>
            <person name="Vargas-Isla R."/>
            <person name="Ushijima S."/>
            <person name="Smith C.A."/>
            <person name="Ahrendt S."/>
            <person name="Andreopoulos W."/>
            <person name="He G."/>
            <person name="Labutti K."/>
            <person name="Lipzen A."/>
            <person name="Ng V."/>
            <person name="Sandor L."/>
            <person name="Barry K."/>
            <person name="Martinez A.T."/>
            <person name="Xiao Y."/>
            <person name="Gibbons J.G."/>
            <person name="Terashima K."/>
            <person name="Hibbett D.S."/>
            <person name="Grigoriev I.V."/>
        </authorList>
    </citation>
    <scope>NUCLEOTIDE SEQUENCE</scope>
    <source>
        <strain evidence="2">TFB9207</strain>
    </source>
</reference>
<organism evidence="2 3">
    <name type="scientific">Lentinula raphanica</name>
    <dbReference type="NCBI Taxonomy" id="153919"/>
    <lineage>
        <taxon>Eukaryota</taxon>
        <taxon>Fungi</taxon>
        <taxon>Dikarya</taxon>
        <taxon>Basidiomycota</taxon>
        <taxon>Agaricomycotina</taxon>
        <taxon>Agaricomycetes</taxon>
        <taxon>Agaricomycetidae</taxon>
        <taxon>Agaricales</taxon>
        <taxon>Marasmiineae</taxon>
        <taxon>Omphalotaceae</taxon>
        <taxon>Lentinula</taxon>
    </lineage>
</organism>